<evidence type="ECO:0000313" key="4">
    <source>
        <dbReference type="Proteomes" id="UP000048949"/>
    </source>
</evidence>
<dbReference type="GO" id="GO:0017004">
    <property type="term" value="P:cytochrome complex assembly"/>
    <property type="evidence" value="ECO:0007669"/>
    <property type="project" value="UniProtKB-KW"/>
</dbReference>
<feature type="region of interest" description="Disordered" evidence="2">
    <location>
        <begin position="141"/>
        <end position="161"/>
    </location>
</feature>
<gene>
    <name evidence="3" type="ORF">NIG5292_00726</name>
</gene>
<protein>
    <submittedName>
        <fullName evidence="3">Cytochrome c-type biogenesis protein CcmI</fullName>
    </submittedName>
</protein>
<keyword evidence="4" id="KW-1185">Reference proteome</keyword>
<proteinExistence type="predicted"/>
<keyword evidence="1" id="KW-0201">Cytochrome c-type biogenesis</keyword>
<dbReference type="EMBL" id="CVQV01000003">
    <property type="protein sequence ID" value="CRK74691.1"/>
    <property type="molecule type" value="Genomic_DNA"/>
</dbReference>
<dbReference type="AlphaFoldDB" id="A0A0U1NJ09"/>
<dbReference type="Proteomes" id="UP000048949">
    <property type="component" value="Unassembled WGS sequence"/>
</dbReference>
<dbReference type="RefSeq" id="WP_048598059.1">
    <property type="nucleotide sequence ID" value="NZ_CBFHGK010000001.1"/>
</dbReference>
<dbReference type="NCBIfam" id="TIGR03142">
    <property type="entry name" value="cytochro_ccmI"/>
    <property type="match status" value="1"/>
</dbReference>
<dbReference type="InterPro" id="IPR017560">
    <property type="entry name" value="Cyt_c_biogenesis_CcmI"/>
</dbReference>
<evidence type="ECO:0000256" key="2">
    <source>
        <dbReference type="SAM" id="MobiDB-lite"/>
    </source>
</evidence>
<reference evidence="3 4" key="1">
    <citation type="submission" date="2015-04" db="EMBL/GenBank/DDBJ databases">
        <authorList>
            <person name="Syromyatnikov M.Y."/>
            <person name="Popov V.N."/>
        </authorList>
    </citation>
    <scope>NUCLEOTIDE SEQUENCE [LARGE SCALE GENOMIC DNA]</scope>
    <source>
        <strain evidence="3 4">CECT 5292</strain>
    </source>
</reference>
<evidence type="ECO:0000313" key="3">
    <source>
        <dbReference type="EMBL" id="CRK74691.1"/>
    </source>
</evidence>
<sequence>MIWLIFWTISGILALSAMIWIVAAFWRTADRDADSKSYDVDVYKAQLAEVDRDLARGIVTEDQADAVRLEISRRLLAADASAQAQNGTAPDAPAPVTKAAAVLGGAAVIAGALGLYATIGAPGYGDLPHAERLRIAEQLRAERPSQEMAQSQASQTLRKPTAEQLPSGYLELVETLRTTVAERPDDARGQSLLANAEARLGNYTAAYRAQQNVIRAQGSDATAEDWALAGEFMVLAAGGYVSPEAENAFAQALQKDSNQPQSRFYIGRMFAQTGRPDRAFQLWRQLLDASSPVDPWVVPIRAEIEDLADRAGIRYQLPPDAAGPSAEAIAAARDMSAEDRTTMIRGMVSTLNTRLATEGGTPADWARLINAYGVLGEIDAATAIWQNAQESFADAPEALAIIKRAADASGIPQ</sequence>
<dbReference type="STRING" id="282199.GCA_001049735_00726"/>
<feature type="compositionally biased region" description="Polar residues" evidence="2">
    <location>
        <begin position="147"/>
        <end position="158"/>
    </location>
</feature>
<dbReference type="SUPFAM" id="SSF48452">
    <property type="entry name" value="TPR-like"/>
    <property type="match status" value="1"/>
</dbReference>
<dbReference type="OrthoDB" id="9815847at2"/>
<dbReference type="InterPro" id="IPR011990">
    <property type="entry name" value="TPR-like_helical_dom_sf"/>
</dbReference>
<dbReference type="Gene3D" id="1.25.40.10">
    <property type="entry name" value="Tetratricopeptide repeat domain"/>
    <property type="match status" value="1"/>
</dbReference>
<organism evidence="3 4">
    <name type="scientific">Nereida ignava</name>
    <dbReference type="NCBI Taxonomy" id="282199"/>
    <lineage>
        <taxon>Bacteria</taxon>
        <taxon>Pseudomonadati</taxon>
        <taxon>Pseudomonadota</taxon>
        <taxon>Alphaproteobacteria</taxon>
        <taxon>Rhodobacterales</taxon>
        <taxon>Roseobacteraceae</taxon>
        <taxon>Nereida</taxon>
    </lineage>
</organism>
<accession>A0A0U1NJ09</accession>
<evidence type="ECO:0000256" key="1">
    <source>
        <dbReference type="ARBA" id="ARBA00022748"/>
    </source>
</evidence>
<name>A0A0U1NJ09_9RHOB</name>